<dbReference type="GO" id="GO:0016787">
    <property type="term" value="F:hydrolase activity"/>
    <property type="evidence" value="ECO:0007669"/>
    <property type="project" value="UniProtKB-KW"/>
</dbReference>
<dbReference type="EC" id="3.4.-.-" evidence="3"/>
<comment type="caution">
    <text evidence="3">The sequence shown here is derived from an EMBL/GenBank/DDBJ whole genome shotgun (WGS) entry which is preliminary data.</text>
</comment>
<dbReference type="PANTHER" id="PTHR22946">
    <property type="entry name" value="DIENELACTONE HYDROLASE DOMAIN-CONTAINING PROTEIN-RELATED"/>
    <property type="match status" value="1"/>
</dbReference>
<proteinExistence type="predicted"/>
<dbReference type="PANTHER" id="PTHR22946:SF9">
    <property type="entry name" value="POLYKETIDE TRANSFERASE AF380"/>
    <property type="match status" value="1"/>
</dbReference>
<gene>
    <name evidence="3" type="ORF">ACFSOX_15355</name>
</gene>
<evidence type="ECO:0000256" key="1">
    <source>
        <dbReference type="ARBA" id="ARBA00022801"/>
    </source>
</evidence>
<dbReference type="InterPro" id="IPR050261">
    <property type="entry name" value="FrsA_esterase"/>
</dbReference>
<feature type="domain" description="Serine aminopeptidase S33" evidence="2">
    <location>
        <begin position="85"/>
        <end position="203"/>
    </location>
</feature>
<accession>A0ABW5ANK4</accession>
<dbReference type="EMBL" id="JBHUIW010000018">
    <property type="protein sequence ID" value="MFD2183531.1"/>
    <property type="molecule type" value="Genomic_DNA"/>
</dbReference>
<dbReference type="InterPro" id="IPR029058">
    <property type="entry name" value="AB_hydrolase_fold"/>
</dbReference>
<dbReference type="InterPro" id="IPR022742">
    <property type="entry name" value="Hydrolase_4"/>
</dbReference>
<reference evidence="4" key="1">
    <citation type="journal article" date="2019" name="Int. J. Syst. Evol. Microbiol.">
        <title>The Global Catalogue of Microorganisms (GCM) 10K type strain sequencing project: providing services to taxonomists for standard genome sequencing and annotation.</title>
        <authorList>
            <consortium name="The Broad Institute Genomics Platform"/>
            <consortium name="The Broad Institute Genome Sequencing Center for Infectious Disease"/>
            <person name="Wu L."/>
            <person name="Ma J."/>
        </authorList>
    </citation>
    <scope>NUCLEOTIDE SEQUENCE [LARGE SCALE GENOMIC DNA]</scope>
    <source>
        <strain evidence="4">CGMCC 1.6774</strain>
    </source>
</reference>
<keyword evidence="1 3" id="KW-0378">Hydrolase</keyword>
<dbReference type="Gene3D" id="3.40.50.1820">
    <property type="entry name" value="alpha/beta hydrolase"/>
    <property type="match status" value="1"/>
</dbReference>
<name>A0ABW5ANK4_9BRAD</name>
<protein>
    <submittedName>
        <fullName evidence="3">Alpha/beta hydrolase family protein</fullName>
        <ecNumber evidence="3">3.4.-.-</ecNumber>
    </submittedName>
</protein>
<evidence type="ECO:0000259" key="2">
    <source>
        <dbReference type="Pfam" id="PF12146"/>
    </source>
</evidence>
<sequence length="308" mass="32570">MMMSSGTLLIGFAASVCGVLCLHRLVHWALLRGLRAPRVPHDCGPLDLGLPVDCVQEVSIEGPRGKRLFAWLVTPDRTSDAQPTPHPAVLVMHGWGSNAAMMLPVVAPLRAAGFAVLLVDARCHGRSDDEDFASMPRFAEDIAAGLGYLRAKAGIDPARIALIGHSVGAGAALLAACRDPVVTAVVAVSAFAHPGEIMRGWLSRARIPYPVIGWYLLRHVERTIGARFADIAPVETIRRVGCPVLVVHGRHDATVPFADAERLVAAAPQARLVAVDGDHDLRDALGAHTGAVVDFLVAATAAPVREPA</sequence>
<evidence type="ECO:0000313" key="3">
    <source>
        <dbReference type="EMBL" id="MFD2183531.1"/>
    </source>
</evidence>
<evidence type="ECO:0000313" key="4">
    <source>
        <dbReference type="Proteomes" id="UP001597314"/>
    </source>
</evidence>
<dbReference type="Pfam" id="PF12146">
    <property type="entry name" value="Hydrolase_4"/>
    <property type="match status" value="1"/>
</dbReference>
<dbReference type="SUPFAM" id="SSF53474">
    <property type="entry name" value="alpha/beta-Hydrolases"/>
    <property type="match status" value="1"/>
</dbReference>
<dbReference type="RefSeq" id="WP_378478691.1">
    <property type="nucleotide sequence ID" value="NZ_JBHUIW010000018.1"/>
</dbReference>
<keyword evidence="4" id="KW-1185">Reference proteome</keyword>
<dbReference type="Proteomes" id="UP001597314">
    <property type="component" value="Unassembled WGS sequence"/>
</dbReference>
<organism evidence="3 4">
    <name type="scientific">Rhodoplanes azumiensis</name>
    <dbReference type="NCBI Taxonomy" id="1897628"/>
    <lineage>
        <taxon>Bacteria</taxon>
        <taxon>Pseudomonadati</taxon>
        <taxon>Pseudomonadota</taxon>
        <taxon>Alphaproteobacteria</taxon>
        <taxon>Hyphomicrobiales</taxon>
        <taxon>Nitrobacteraceae</taxon>
        <taxon>Rhodoplanes</taxon>
    </lineage>
</organism>